<accession>A0AA39HRV0</accession>
<comment type="caution">
    <text evidence="5">The sequence shown here is derived from an EMBL/GenBank/DDBJ whole genome shotgun (WGS) entry which is preliminary data.</text>
</comment>
<dbReference type="EMBL" id="JAUCMV010000003">
    <property type="protein sequence ID" value="KAK0409753.1"/>
    <property type="molecule type" value="Genomic_DNA"/>
</dbReference>
<evidence type="ECO:0000259" key="4">
    <source>
        <dbReference type="PROSITE" id="PS51304"/>
    </source>
</evidence>
<dbReference type="SUPFAM" id="SSF49899">
    <property type="entry name" value="Concanavalin A-like lectins/glucanases"/>
    <property type="match status" value="2"/>
</dbReference>
<dbReference type="PANTHER" id="PTHR11346:SF189">
    <property type="entry name" value="GALECTIN"/>
    <property type="match status" value="1"/>
</dbReference>
<keyword evidence="6" id="KW-1185">Reference proteome</keyword>
<feature type="chain" id="PRO_5041242986" description="Galectin" evidence="3">
    <location>
        <begin position="24"/>
        <end position="307"/>
    </location>
</feature>
<evidence type="ECO:0000256" key="3">
    <source>
        <dbReference type="SAM" id="SignalP"/>
    </source>
</evidence>
<protein>
    <recommendedName>
        <fullName evidence="2">Galectin</fullName>
    </recommendedName>
</protein>
<organism evidence="5 6">
    <name type="scientific">Steinernema hermaphroditum</name>
    <dbReference type="NCBI Taxonomy" id="289476"/>
    <lineage>
        <taxon>Eukaryota</taxon>
        <taxon>Metazoa</taxon>
        <taxon>Ecdysozoa</taxon>
        <taxon>Nematoda</taxon>
        <taxon>Chromadorea</taxon>
        <taxon>Rhabditida</taxon>
        <taxon>Tylenchina</taxon>
        <taxon>Panagrolaimomorpha</taxon>
        <taxon>Strongyloidoidea</taxon>
        <taxon>Steinernematidae</taxon>
        <taxon>Steinernema</taxon>
    </lineage>
</organism>
<name>A0AA39HRV0_9BILA</name>
<keyword evidence="1 2" id="KW-0430">Lectin</keyword>
<evidence type="ECO:0000313" key="6">
    <source>
        <dbReference type="Proteomes" id="UP001175271"/>
    </source>
</evidence>
<dbReference type="SMART" id="SM00908">
    <property type="entry name" value="Gal-bind_lectin"/>
    <property type="match status" value="2"/>
</dbReference>
<feature type="signal peptide" evidence="3">
    <location>
        <begin position="1"/>
        <end position="23"/>
    </location>
</feature>
<feature type="domain" description="Galectin" evidence="4">
    <location>
        <begin position="180"/>
        <end position="307"/>
    </location>
</feature>
<reference evidence="5" key="1">
    <citation type="submission" date="2023-06" db="EMBL/GenBank/DDBJ databases">
        <title>Genomic analysis of the entomopathogenic nematode Steinernema hermaphroditum.</title>
        <authorList>
            <person name="Schwarz E.M."/>
            <person name="Heppert J.K."/>
            <person name="Baniya A."/>
            <person name="Schwartz H.T."/>
            <person name="Tan C.-H."/>
            <person name="Antoshechkin I."/>
            <person name="Sternberg P.W."/>
            <person name="Goodrich-Blair H."/>
            <person name="Dillman A.R."/>
        </authorList>
    </citation>
    <scope>NUCLEOTIDE SEQUENCE</scope>
    <source>
        <strain evidence="5">PS9179</strain>
        <tissue evidence="5">Whole animal</tissue>
    </source>
</reference>
<dbReference type="Proteomes" id="UP001175271">
    <property type="component" value="Unassembled WGS sequence"/>
</dbReference>
<keyword evidence="3" id="KW-0732">Signal</keyword>
<dbReference type="CDD" id="cd00070">
    <property type="entry name" value="GLECT"/>
    <property type="match status" value="1"/>
</dbReference>
<evidence type="ECO:0000256" key="1">
    <source>
        <dbReference type="ARBA" id="ARBA00022734"/>
    </source>
</evidence>
<evidence type="ECO:0000313" key="5">
    <source>
        <dbReference type="EMBL" id="KAK0409753.1"/>
    </source>
</evidence>
<feature type="domain" description="Galectin" evidence="4">
    <location>
        <begin position="45"/>
        <end position="174"/>
    </location>
</feature>
<dbReference type="InterPro" id="IPR013320">
    <property type="entry name" value="ConA-like_dom_sf"/>
</dbReference>
<evidence type="ECO:0000256" key="2">
    <source>
        <dbReference type="RuleBase" id="RU102079"/>
    </source>
</evidence>
<dbReference type="GO" id="GO:0030246">
    <property type="term" value="F:carbohydrate binding"/>
    <property type="evidence" value="ECO:0007669"/>
    <property type="project" value="UniProtKB-UniRule"/>
</dbReference>
<dbReference type="SMART" id="SM00276">
    <property type="entry name" value="GLECT"/>
    <property type="match status" value="2"/>
</dbReference>
<dbReference type="PROSITE" id="PS51304">
    <property type="entry name" value="GALECTIN"/>
    <property type="match status" value="2"/>
</dbReference>
<gene>
    <name evidence="5" type="ORF">QR680_004734</name>
</gene>
<sequence>MPLSYFPFLLCLLCGLSSDGVSAMKSPNVTVDGMNRFVRINALPVTVDLDAPITVGQLVRFSGRFNLDFSHFSIYLTQNHGQGNEYMPFHMNIHNHGTAVLNTMQDGVWGTETHFQHYYTSGQKFAIHIRCQQYKFEIYLNHIMMYEISHQLPLDRIKQISMFGDATMDSVEWGGGPIHTPFLNTYGPMIEGRVVVTGVATDDFELGFVDVNAEKPFYLNARFSQSKVVANSLKYLVWEREETASVSFPFQKGEMFEITILNVPGELVVEHNGLPLITFKHRSDDPRGAYTTIYVGELHELWNVVWN</sequence>
<dbReference type="Gene3D" id="2.60.120.200">
    <property type="match status" value="2"/>
</dbReference>
<dbReference type="PANTHER" id="PTHR11346">
    <property type="entry name" value="GALECTIN"/>
    <property type="match status" value="1"/>
</dbReference>
<dbReference type="AlphaFoldDB" id="A0AA39HRV0"/>
<dbReference type="Pfam" id="PF00337">
    <property type="entry name" value="Gal-bind_lectin"/>
    <property type="match status" value="2"/>
</dbReference>
<dbReference type="InterPro" id="IPR001079">
    <property type="entry name" value="Galectin_CRD"/>
</dbReference>
<proteinExistence type="predicted"/>
<dbReference type="InterPro" id="IPR044156">
    <property type="entry name" value="Galectin-like"/>
</dbReference>